<feature type="transmembrane region" description="Helical" evidence="1">
    <location>
        <begin position="12"/>
        <end position="35"/>
    </location>
</feature>
<feature type="transmembrane region" description="Helical" evidence="1">
    <location>
        <begin position="84"/>
        <end position="104"/>
    </location>
</feature>
<proteinExistence type="predicted"/>
<name>A0A6L5YWQ5_9RHOB</name>
<organism evidence="2 3">
    <name type="scientific">Halovulum marinum</name>
    <dbReference type="NCBI Taxonomy" id="2662447"/>
    <lineage>
        <taxon>Bacteria</taxon>
        <taxon>Pseudomonadati</taxon>
        <taxon>Pseudomonadota</taxon>
        <taxon>Alphaproteobacteria</taxon>
        <taxon>Rhodobacterales</taxon>
        <taxon>Paracoccaceae</taxon>
        <taxon>Halovulum</taxon>
    </lineage>
</organism>
<dbReference type="AlphaFoldDB" id="A0A6L5YWQ5"/>
<dbReference type="Proteomes" id="UP000474957">
    <property type="component" value="Unassembled WGS sequence"/>
</dbReference>
<feature type="transmembrane region" description="Helical" evidence="1">
    <location>
        <begin position="110"/>
        <end position="130"/>
    </location>
</feature>
<dbReference type="InterPro" id="IPR006750">
    <property type="entry name" value="YdcZ"/>
</dbReference>
<keyword evidence="1" id="KW-0472">Membrane</keyword>
<dbReference type="PANTHER" id="PTHR34821:SF2">
    <property type="entry name" value="INNER MEMBRANE PROTEIN YDCZ"/>
    <property type="match status" value="1"/>
</dbReference>
<evidence type="ECO:0000313" key="2">
    <source>
        <dbReference type="EMBL" id="MSU88084.1"/>
    </source>
</evidence>
<feature type="transmembrane region" description="Helical" evidence="1">
    <location>
        <begin position="142"/>
        <end position="159"/>
    </location>
</feature>
<reference evidence="2 3" key="1">
    <citation type="submission" date="2019-10" db="EMBL/GenBank/DDBJ databases">
        <title>Cognatihalovulum marinum gen. nov. sp. nov., a new member of the family Rhodobacteraceae isolated from deep seawater of the Northwest Indian Ocean.</title>
        <authorList>
            <person name="Ruan C."/>
            <person name="Wang J."/>
            <person name="Zheng X."/>
            <person name="Song L."/>
            <person name="Zhu Y."/>
            <person name="Huang Y."/>
            <person name="Lu Z."/>
            <person name="Du W."/>
            <person name="Huang L."/>
            <person name="Dai X."/>
        </authorList>
    </citation>
    <scope>NUCLEOTIDE SEQUENCE [LARGE SCALE GENOMIC DNA]</scope>
    <source>
        <strain evidence="2 3">2CG4</strain>
    </source>
</reference>
<evidence type="ECO:0000313" key="3">
    <source>
        <dbReference type="Proteomes" id="UP000474957"/>
    </source>
</evidence>
<keyword evidence="1" id="KW-0812">Transmembrane</keyword>
<keyword evidence="3" id="KW-1185">Reference proteome</keyword>
<feature type="transmembrane region" description="Helical" evidence="1">
    <location>
        <begin position="47"/>
        <end position="72"/>
    </location>
</feature>
<evidence type="ECO:0000256" key="1">
    <source>
        <dbReference type="SAM" id="Phobius"/>
    </source>
</evidence>
<sequence>MLRAIDHAPRFLMHFTLYAFAAVLLGALLAMQPLINAVLAGAVGSPAVATTISIFVAFLGALLLLAVMGVGTGLSRTTLAAVPWWAYLAGFIGTLFVGGAIVIAPVTGALVFFVCIVAGQLAGATLADHLGAFGLEVRPVSALRLAGLALVLVGAVMVQKG</sequence>
<dbReference type="EMBL" id="WIND01000001">
    <property type="protein sequence ID" value="MSU88084.1"/>
    <property type="molecule type" value="Genomic_DNA"/>
</dbReference>
<dbReference type="Pfam" id="PF04657">
    <property type="entry name" value="DMT_YdcZ"/>
    <property type="match status" value="1"/>
</dbReference>
<accession>A0A6L5YWQ5</accession>
<comment type="caution">
    <text evidence="2">The sequence shown here is derived from an EMBL/GenBank/DDBJ whole genome shotgun (WGS) entry which is preliminary data.</text>
</comment>
<protein>
    <submittedName>
        <fullName evidence="2">EamA-like transporter family protein</fullName>
    </submittedName>
</protein>
<dbReference type="GO" id="GO:0005886">
    <property type="term" value="C:plasma membrane"/>
    <property type="evidence" value="ECO:0007669"/>
    <property type="project" value="TreeGrafter"/>
</dbReference>
<keyword evidence="1" id="KW-1133">Transmembrane helix</keyword>
<dbReference type="PANTHER" id="PTHR34821">
    <property type="entry name" value="INNER MEMBRANE PROTEIN YDCZ"/>
    <property type="match status" value="1"/>
</dbReference>
<gene>
    <name evidence="2" type="ORF">GE300_00465</name>
</gene>